<dbReference type="Proteomes" id="UP000014680">
    <property type="component" value="Unassembled WGS sequence"/>
</dbReference>
<dbReference type="Pfam" id="PF13306">
    <property type="entry name" value="LRR_5"/>
    <property type="match status" value="1"/>
</dbReference>
<organism evidence="1 2">
    <name type="scientific">Entamoeba invadens IP1</name>
    <dbReference type="NCBI Taxonomy" id="370355"/>
    <lineage>
        <taxon>Eukaryota</taxon>
        <taxon>Amoebozoa</taxon>
        <taxon>Evosea</taxon>
        <taxon>Archamoebae</taxon>
        <taxon>Mastigamoebida</taxon>
        <taxon>Entamoebidae</taxon>
        <taxon>Entamoeba</taxon>
    </lineage>
</organism>
<dbReference type="InterPro" id="IPR032675">
    <property type="entry name" value="LRR_dom_sf"/>
</dbReference>
<evidence type="ECO:0000313" key="1">
    <source>
        <dbReference type="EMBL" id="ELP89301.1"/>
    </source>
</evidence>
<evidence type="ECO:0000313" key="2">
    <source>
        <dbReference type="Proteomes" id="UP000014680"/>
    </source>
</evidence>
<dbReference type="SUPFAM" id="SSF52058">
    <property type="entry name" value="L domain-like"/>
    <property type="match status" value="1"/>
</dbReference>
<proteinExistence type="predicted"/>
<sequence>MNTCCIDPFHMMIVAKYFVSITDFLFLQQVSKKYNNFLSKFHFNPIPLTTHTRPFFPNLETLHIYSNNDNQFDYEKFYQKVVWFSVKKSQTVKPHSVLYKNVSYDEKDIFLYNTSTNNKCVVLTDIYAKDFDFNKLTYFRNEKDFEPLSQITTLILPPHLTSLKYVDHSVAFKSLLYVTFPLTLKVIGRSFFESCSSLLSLDLPATLTSIENYAFSYCTSLQDITFRADYFQLGQT</sequence>
<keyword evidence="2" id="KW-1185">Reference proteome</keyword>
<dbReference type="OrthoDB" id="26891at2759"/>
<dbReference type="InterPro" id="IPR026906">
    <property type="entry name" value="LRR_5"/>
</dbReference>
<dbReference type="RefSeq" id="XP_004256072.1">
    <property type="nucleotide sequence ID" value="XM_004256024.1"/>
</dbReference>
<feature type="non-terminal residue" evidence="1">
    <location>
        <position position="236"/>
    </location>
</feature>
<dbReference type="AlphaFoldDB" id="A0A0A1U4W6"/>
<name>A0A0A1U4W6_ENTIV</name>
<accession>A0A0A1U4W6</accession>
<protein>
    <recommendedName>
        <fullName evidence="3">Leucine rich repeat containing protein BspA family protein</fullName>
    </recommendedName>
</protein>
<dbReference type="EMBL" id="KB206664">
    <property type="protein sequence ID" value="ELP89301.1"/>
    <property type="molecule type" value="Genomic_DNA"/>
</dbReference>
<reference evidence="1 2" key="1">
    <citation type="submission" date="2012-10" db="EMBL/GenBank/DDBJ databases">
        <authorList>
            <person name="Zafar N."/>
            <person name="Inman J."/>
            <person name="Hall N."/>
            <person name="Lorenzi H."/>
            <person name="Caler E."/>
        </authorList>
    </citation>
    <scope>NUCLEOTIDE SEQUENCE [LARGE SCALE GENOMIC DNA]</scope>
    <source>
        <strain evidence="1 2">IP1</strain>
    </source>
</reference>
<dbReference type="KEGG" id="eiv:EIN_045350"/>
<dbReference type="VEuPathDB" id="AmoebaDB:EIN_045350"/>
<gene>
    <name evidence="1" type="ORF">EIN_045350</name>
</gene>
<evidence type="ECO:0008006" key="3">
    <source>
        <dbReference type="Google" id="ProtNLM"/>
    </source>
</evidence>
<dbReference type="Gene3D" id="3.80.10.10">
    <property type="entry name" value="Ribonuclease Inhibitor"/>
    <property type="match status" value="1"/>
</dbReference>
<dbReference type="GeneID" id="14888283"/>